<name>A0A6A6NFQ4_HEVBR</name>
<dbReference type="AlphaFoldDB" id="A0A6A6NFQ4"/>
<dbReference type="Gene3D" id="2.40.70.10">
    <property type="entry name" value="Acid Proteases"/>
    <property type="match status" value="1"/>
</dbReference>
<reference evidence="1 2" key="1">
    <citation type="journal article" date="2020" name="Mol. Plant">
        <title>The Chromosome-Based Rubber Tree Genome Provides New Insights into Spurge Genome Evolution and Rubber Biosynthesis.</title>
        <authorList>
            <person name="Liu J."/>
            <person name="Shi C."/>
            <person name="Shi C.C."/>
            <person name="Li W."/>
            <person name="Zhang Q.J."/>
            <person name="Zhang Y."/>
            <person name="Li K."/>
            <person name="Lu H.F."/>
            <person name="Shi C."/>
            <person name="Zhu S.T."/>
            <person name="Xiao Z.Y."/>
            <person name="Nan H."/>
            <person name="Yue Y."/>
            <person name="Zhu X.G."/>
            <person name="Wu Y."/>
            <person name="Hong X.N."/>
            <person name="Fan G.Y."/>
            <person name="Tong Y."/>
            <person name="Zhang D."/>
            <person name="Mao C.L."/>
            <person name="Liu Y.L."/>
            <person name="Hao S.J."/>
            <person name="Liu W.Q."/>
            <person name="Lv M.Q."/>
            <person name="Zhang H.B."/>
            <person name="Liu Y."/>
            <person name="Hu-Tang G.R."/>
            <person name="Wang J.P."/>
            <person name="Wang J.H."/>
            <person name="Sun Y.H."/>
            <person name="Ni S.B."/>
            <person name="Chen W.B."/>
            <person name="Zhang X.C."/>
            <person name="Jiao Y.N."/>
            <person name="Eichler E.E."/>
            <person name="Li G.H."/>
            <person name="Liu X."/>
            <person name="Gao L.Z."/>
        </authorList>
    </citation>
    <scope>NUCLEOTIDE SEQUENCE [LARGE SCALE GENOMIC DNA]</scope>
    <source>
        <strain evidence="2">cv. GT1</strain>
        <tissue evidence="1">Leaf</tissue>
    </source>
</reference>
<dbReference type="Pfam" id="PF08284">
    <property type="entry name" value="RVP_2"/>
    <property type="match status" value="1"/>
</dbReference>
<dbReference type="CDD" id="cd00303">
    <property type="entry name" value="retropepsin_like"/>
    <property type="match status" value="1"/>
</dbReference>
<dbReference type="SUPFAM" id="SSF50630">
    <property type="entry name" value="Acid proteases"/>
    <property type="match status" value="1"/>
</dbReference>
<sequence length="314" mass="35136">MEKFEIEKQMPINDVDIAKKDHNVKKFDVQISNLYEEQLEIHASFAIEEGNLEVACSQEVDVKAHILNLKLESMSHDVPEKQSIMILSGDKADGMSFELVNSEERQTDIVSIPEETMKLPGTIKGSPVTVMIDSGAGHNFIPGKVVSQLNLIVDVTLVFGVLLGDGHRTKSEGVYHDVKIDLGQIEVIADFCSSNSAADALSRRDEDTTLTVISIPQWMDWQQIEREVASDPKLQKIIQDLQSNPESHVHYSLIQGRLFYKGRALGNHKVLLELPKALKVEERFVEPEEILQKRIVDVNGDQVPQFQSSGKGIQ</sequence>
<evidence type="ECO:0000313" key="2">
    <source>
        <dbReference type="Proteomes" id="UP000467840"/>
    </source>
</evidence>
<dbReference type="Proteomes" id="UP000467840">
    <property type="component" value="Chromosome 5"/>
</dbReference>
<proteinExistence type="predicted"/>
<dbReference type="EMBL" id="JAAGAX010000001">
    <property type="protein sequence ID" value="KAF2323963.1"/>
    <property type="molecule type" value="Genomic_DNA"/>
</dbReference>
<organism evidence="1 2">
    <name type="scientific">Hevea brasiliensis</name>
    <name type="common">Para rubber tree</name>
    <name type="synonym">Siphonia brasiliensis</name>
    <dbReference type="NCBI Taxonomy" id="3981"/>
    <lineage>
        <taxon>Eukaryota</taxon>
        <taxon>Viridiplantae</taxon>
        <taxon>Streptophyta</taxon>
        <taxon>Embryophyta</taxon>
        <taxon>Tracheophyta</taxon>
        <taxon>Spermatophyta</taxon>
        <taxon>Magnoliopsida</taxon>
        <taxon>eudicotyledons</taxon>
        <taxon>Gunneridae</taxon>
        <taxon>Pentapetalae</taxon>
        <taxon>rosids</taxon>
        <taxon>fabids</taxon>
        <taxon>Malpighiales</taxon>
        <taxon>Euphorbiaceae</taxon>
        <taxon>Crotonoideae</taxon>
        <taxon>Micrandreae</taxon>
        <taxon>Hevea</taxon>
    </lineage>
</organism>
<comment type="caution">
    <text evidence="1">The sequence shown here is derived from an EMBL/GenBank/DDBJ whole genome shotgun (WGS) entry which is preliminary data.</text>
</comment>
<evidence type="ECO:0000313" key="1">
    <source>
        <dbReference type="EMBL" id="KAF2323963.1"/>
    </source>
</evidence>
<gene>
    <name evidence="1" type="ORF">GH714_004892</name>
</gene>
<accession>A0A6A6NFQ4</accession>
<dbReference type="InterPro" id="IPR021109">
    <property type="entry name" value="Peptidase_aspartic_dom_sf"/>
</dbReference>
<keyword evidence="2" id="KW-1185">Reference proteome</keyword>
<protein>
    <submittedName>
        <fullName evidence="1">Uncharacterized protein</fullName>
    </submittedName>
</protein>